<dbReference type="PROSITE" id="PS51161">
    <property type="entry name" value="ATP_CONE"/>
    <property type="match status" value="2"/>
</dbReference>
<dbReference type="GO" id="GO:0016301">
    <property type="term" value="F:kinase activity"/>
    <property type="evidence" value="ECO:0007669"/>
    <property type="project" value="UniProtKB-KW"/>
</dbReference>
<dbReference type="NCBIfam" id="NF008994">
    <property type="entry name" value="PRK12337.1"/>
    <property type="match status" value="1"/>
</dbReference>
<proteinExistence type="predicted"/>
<organism evidence="5 6">
    <name type="scientific">Deinococcus reticulitermitis</name>
    <dbReference type="NCBI Taxonomy" id="856736"/>
    <lineage>
        <taxon>Bacteria</taxon>
        <taxon>Thermotogati</taxon>
        <taxon>Deinococcota</taxon>
        <taxon>Deinococci</taxon>
        <taxon>Deinococcales</taxon>
        <taxon>Deinococcaceae</taxon>
        <taxon>Deinococcus</taxon>
    </lineage>
</organism>
<gene>
    <name evidence="5" type="ORF">SAMN04488058_101153</name>
</gene>
<keyword evidence="5" id="KW-0418">Kinase</keyword>
<evidence type="ECO:0000256" key="2">
    <source>
        <dbReference type="ARBA" id="ARBA00022840"/>
    </source>
</evidence>
<reference evidence="6" key="1">
    <citation type="submission" date="2016-10" db="EMBL/GenBank/DDBJ databases">
        <authorList>
            <person name="Varghese N."/>
            <person name="Submissions S."/>
        </authorList>
    </citation>
    <scope>NUCLEOTIDE SEQUENCE [LARGE SCALE GENOMIC DNA]</scope>
    <source>
        <strain evidence="6">CGMCC 1.10218</strain>
    </source>
</reference>
<evidence type="ECO:0000313" key="6">
    <source>
        <dbReference type="Proteomes" id="UP000199223"/>
    </source>
</evidence>
<keyword evidence="6" id="KW-1185">Reference proteome</keyword>
<evidence type="ECO:0000256" key="3">
    <source>
        <dbReference type="PROSITE-ProRule" id="PRU00492"/>
    </source>
</evidence>
<dbReference type="PANTHER" id="PTHR33477">
    <property type="entry name" value="P-LOOP NTPASE DOMAIN-CONTAINING PROTEIN LPA1 HOMOLOG 1"/>
    <property type="match status" value="1"/>
</dbReference>
<dbReference type="PANTHER" id="PTHR33477:SF3">
    <property type="entry name" value="P-LOOP NTPASE DOMAIN-CONTAINING PROTEIN LPA1 HOMOLOG 1"/>
    <property type="match status" value="1"/>
</dbReference>
<dbReference type="Gene3D" id="3.40.50.300">
    <property type="entry name" value="P-loop containing nucleotide triphosphate hydrolases"/>
    <property type="match status" value="1"/>
</dbReference>
<dbReference type="Proteomes" id="UP000199223">
    <property type="component" value="Unassembled WGS sequence"/>
</dbReference>
<protein>
    <submittedName>
        <fullName evidence="5">2-phosphoglycerate kinase</fullName>
    </submittedName>
</protein>
<accession>A0A1H6SD47</accession>
<sequence length="499" mass="54943">MTQPELLIGTARQSWPFSRGLVAESLINAGATGAQAAAAARRIEQTLRHLRRSPVPPEEVQRLMVEVASDLIGPEVAKRAAEQTPAFVDILVIAKKGELPFSRGVLARTLEDAGLSGREAYATASAVDVELRRRGLRRVGVREIDELTENVLAEQYGEHLRLTYRYLQRNRGKLGVVGEDGSPPLPFSKGLLVQSLLAAGVTPDVARKVARVTQRDLRGSDDRVVRRRQIREKVEGLLRDEVGPDVSARYRLLRVIRMPPRPLIVLLGGVSGTGKSFLAAEIAYRLGIARVVSTDSIREVMRAMVSPALLPTLHASTFNAWEALVPPGETRAEHPTREELLAGFRDQVGQVNVGLGAVVTRSIEEGTSLVLEGVHLVPGYLRADAFAGALVVPMLVSLPDEAEHRRHFQSRDQETAASRPLHRYMRYFDEIRVMQEELEKLAAQHDVPLLDGLTLDESADQAVEVVLRRVMVALTHEEREELLGEEIAAELLAQGGRSR</sequence>
<dbReference type="InterPro" id="IPR005144">
    <property type="entry name" value="ATP-cone_dom"/>
</dbReference>
<keyword evidence="1 3" id="KW-0547">Nucleotide-binding</keyword>
<name>A0A1H6SD47_9DEIO</name>
<dbReference type="AlphaFoldDB" id="A0A1H6SD47"/>
<evidence type="ECO:0000259" key="4">
    <source>
        <dbReference type="PROSITE" id="PS51161"/>
    </source>
</evidence>
<evidence type="ECO:0000313" key="5">
    <source>
        <dbReference type="EMBL" id="SEI61940.1"/>
    </source>
</evidence>
<dbReference type="STRING" id="856736.SAMN04488058_101153"/>
<dbReference type="RefSeq" id="WP_092262566.1">
    <property type="nucleotide sequence ID" value="NZ_FNZA01000001.1"/>
</dbReference>
<feature type="domain" description="ATP-cone" evidence="4">
    <location>
        <begin position="174"/>
        <end position="261"/>
    </location>
</feature>
<feature type="domain" description="ATP-cone" evidence="4">
    <location>
        <begin position="90"/>
        <end position="173"/>
    </location>
</feature>
<keyword evidence="2 3" id="KW-0067">ATP-binding</keyword>
<dbReference type="EMBL" id="FNZA01000001">
    <property type="protein sequence ID" value="SEI61940.1"/>
    <property type="molecule type" value="Genomic_DNA"/>
</dbReference>
<dbReference type="SUPFAM" id="SSF52540">
    <property type="entry name" value="P-loop containing nucleoside triphosphate hydrolases"/>
    <property type="match status" value="1"/>
</dbReference>
<dbReference type="InterPro" id="IPR027417">
    <property type="entry name" value="P-loop_NTPase"/>
</dbReference>
<keyword evidence="5" id="KW-0808">Transferase</keyword>
<dbReference type="GO" id="GO:0005524">
    <property type="term" value="F:ATP binding"/>
    <property type="evidence" value="ECO:0007669"/>
    <property type="project" value="UniProtKB-UniRule"/>
</dbReference>
<dbReference type="OrthoDB" id="58297at2"/>
<evidence type="ECO:0000256" key="1">
    <source>
        <dbReference type="ARBA" id="ARBA00022741"/>
    </source>
</evidence>